<keyword evidence="3" id="KW-1185">Reference proteome</keyword>
<proteinExistence type="predicted"/>
<feature type="transmembrane region" description="Helical" evidence="1">
    <location>
        <begin position="158"/>
        <end position="179"/>
    </location>
</feature>
<accession>A0A8T0U278</accession>
<organism evidence="2 3">
    <name type="scientific">Panicum virgatum</name>
    <name type="common">Blackwell switchgrass</name>
    <dbReference type="NCBI Taxonomy" id="38727"/>
    <lineage>
        <taxon>Eukaryota</taxon>
        <taxon>Viridiplantae</taxon>
        <taxon>Streptophyta</taxon>
        <taxon>Embryophyta</taxon>
        <taxon>Tracheophyta</taxon>
        <taxon>Spermatophyta</taxon>
        <taxon>Magnoliopsida</taxon>
        <taxon>Liliopsida</taxon>
        <taxon>Poales</taxon>
        <taxon>Poaceae</taxon>
        <taxon>PACMAD clade</taxon>
        <taxon>Panicoideae</taxon>
        <taxon>Panicodae</taxon>
        <taxon>Paniceae</taxon>
        <taxon>Panicinae</taxon>
        <taxon>Panicum</taxon>
        <taxon>Panicum sect. Hiantes</taxon>
    </lineage>
</organism>
<evidence type="ECO:0008006" key="4">
    <source>
        <dbReference type="Google" id="ProtNLM"/>
    </source>
</evidence>
<evidence type="ECO:0000313" key="3">
    <source>
        <dbReference type="Proteomes" id="UP000823388"/>
    </source>
</evidence>
<evidence type="ECO:0000256" key="1">
    <source>
        <dbReference type="SAM" id="Phobius"/>
    </source>
</evidence>
<dbReference type="PANTHER" id="PTHR35163:SF12">
    <property type="entry name" value="OS05G0134500 PROTEIN"/>
    <property type="match status" value="1"/>
</dbReference>
<comment type="caution">
    <text evidence="2">The sequence shown here is derived from an EMBL/GenBank/DDBJ whole genome shotgun (WGS) entry which is preliminary data.</text>
</comment>
<keyword evidence="1" id="KW-0812">Transmembrane</keyword>
<reference evidence="2" key="1">
    <citation type="submission" date="2020-05" db="EMBL/GenBank/DDBJ databases">
        <title>WGS assembly of Panicum virgatum.</title>
        <authorList>
            <person name="Lovell J.T."/>
            <person name="Jenkins J."/>
            <person name="Shu S."/>
            <person name="Juenger T.E."/>
            <person name="Schmutz J."/>
        </authorList>
    </citation>
    <scope>NUCLEOTIDE SEQUENCE</scope>
    <source>
        <strain evidence="2">AP13</strain>
    </source>
</reference>
<sequence>MKVSDWGGIDSGTQYRCRHGKPPWRMLCWDGRHTGRRYLGCPMVGRSRICVFVKWIDEEWPTKFQEVACTLWDVNAKFKKRANDAQADLLGAIQLMNEMYEEKEALITEKEDLAKERVVLVSQKEAFQKQAALRSRFAHASCSTLQDRIARDVQDKKMVFAVIVCMIGLMVAILFGIVLKK</sequence>
<evidence type="ECO:0000313" key="2">
    <source>
        <dbReference type="EMBL" id="KAG2616407.1"/>
    </source>
</evidence>
<dbReference type="AlphaFoldDB" id="A0A8T0U278"/>
<keyword evidence="1" id="KW-1133">Transmembrane helix</keyword>
<dbReference type="PANTHER" id="PTHR35163">
    <property type="entry name" value="OS02G0467300 PROTEIN"/>
    <property type="match status" value="1"/>
</dbReference>
<protein>
    <recommendedName>
        <fullName evidence="4">Zinc finger GRF-type domain-containing protein</fullName>
    </recommendedName>
</protein>
<name>A0A8T0U278_PANVG</name>
<keyword evidence="1" id="KW-0472">Membrane</keyword>
<dbReference type="EMBL" id="CM029042">
    <property type="protein sequence ID" value="KAG2616407.1"/>
    <property type="molecule type" value="Genomic_DNA"/>
</dbReference>
<gene>
    <name evidence="2" type="ORF">PVAP13_3NG198387</name>
</gene>
<dbReference type="Proteomes" id="UP000823388">
    <property type="component" value="Chromosome 3N"/>
</dbReference>